<comment type="caution">
    <text evidence="2">The sequence shown here is derived from an EMBL/GenBank/DDBJ whole genome shotgun (WGS) entry which is preliminary data.</text>
</comment>
<dbReference type="InterPro" id="IPR001279">
    <property type="entry name" value="Metallo-B-lactamas"/>
</dbReference>
<dbReference type="Proteomes" id="UP000049685">
    <property type="component" value="Unassembled WGS sequence"/>
</dbReference>
<reference evidence="3" key="1">
    <citation type="submission" date="2015-01" db="EMBL/GenBank/DDBJ databases">
        <authorList>
            <person name="Aslett A.Martin."/>
            <person name="De Silva Nishadi"/>
        </authorList>
    </citation>
    <scope>NUCLEOTIDE SEQUENCE [LARGE SCALE GENOMIC DNA]</scope>
    <source>
        <strain evidence="3">UMC4404</strain>
    </source>
</reference>
<evidence type="ECO:0000259" key="1">
    <source>
        <dbReference type="Pfam" id="PF00753"/>
    </source>
</evidence>
<dbReference type="InterPro" id="IPR036866">
    <property type="entry name" value="RibonucZ/Hydroxyglut_hydro"/>
</dbReference>
<proteinExistence type="predicted"/>
<dbReference type="InterPro" id="IPR052159">
    <property type="entry name" value="Competence_DNA_uptake"/>
</dbReference>
<gene>
    <name evidence="2" type="ORF">UMC4404_12271</name>
</gene>
<dbReference type="SUPFAM" id="SSF56281">
    <property type="entry name" value="Metallo-hydrolase/oxidoreductase"/>
    <property type="match status" value="1"/>
</dbReference>
<dbReference type="Pfam" id="PF00753">
    <property type="entry name" value="Lactamase_B"/>
    <property type="match status" value="1"/>
</dbReference>
<evidence type="ECO:0000313" key="3">
    <source>
        <dbReference type="Proteomes" id="UP000049685"/>
    </source>
</evidence>
<accession>A0A9P1KZG1</accession>
<dbReference type="RefSeq" id="WP_057558428.1">
    <property type="nucleotide sequence ID" value="NZ_CDNY01000003.1"/>
</dbReference>
<keyword evidence="2" id="KW-0378">Hydrolase</keyword>
<evidence type="ECO:0000313" key="2">
    <source>
        <dbReference type="EMBL" id="CEO33247.1"/>
    </source>
</evidence>
<name>A0A9P1KZG1_PARSO</name>
<dbReference type="GO" id="GO:0016787">
    <property type="term" value="F:hydrolase activity"/>
    <property type="evidence" value="ECO:0007669"/>
    <property type="project" value="UniProtKB-KW"/>
</dbReference>
<sequence length="406" mass="47347">MIIEMFPAENGDAFLLRLDNGVNILIDMGYERTYKKFIKDRLIDLKDEGQCIDLLIITHIDEDHIEGAIEFFKENGHAENPNIIDVKEIWYNSYRHLQFQKSKVCSTSRFEKRKLEEIKLSNYSKSREETNEFSDSSARQGSTLAGYLYGYGYSKERWNASFNNGAVNLDTLDEIMLKDAKIIILSPDSKKLNRLSKLWLRKLIEIDKDFNISNEIIFDDAYEMYMKNAKLYIDTDENKDASFSSEIFKSIIKNKIYQGKTDITESNGSSISFILQYRNKKILFLGDSHEDIILDNIIKYSKDKGMIQFDAIKISHHGSLKNNFKWIERLKSNLYLISTNGKKHGHPNREVLAKILQHNDDKKTFYFNYPVDLSKEIDEKELKDEYKYSIISGDGESILEVEVNNK</sequence>
<dbReference type="PANTHER" id="PTHR30619">
    <property type="entry name" value="DNA INTERNALIZATION/COMPETENCE PROTEIN COMEC/REC2"/>
    <property type="match status" value="1"/>
</dbReference>
<dbReference type="Gene3D" id="3.60.15.10">
    <property type="entry name" value="Ribonuclease Z/Hydroxyacylglutathione hydrolase-like"/>
    <property type="match status" value="1"/>
</dbReference>
<organism evidence="2 3">
    <name type="scientific">Paraclostridium sordellii</name>
    <name type="common">Clostridium sordellii</name>
    <dbReference type="NCBI Taxonomy" id="1505"/>
    <lineage>
        <taxon>Bacteria</taxon>
        <taxon>Bacillati</taxon>
        <taxon>Bacillota</taxon>
        <taxon>Clostridia</taxon>
        <taxon>Peptostreptococcales</taxon>
        <taxon>Peptostreptococcaceae</taxon>
        <taxon>Paraclostridium</taxon>
    </lineage>
</organism>
<dbReference type="EMBL" id="CDNY01000003">
    <property type="protein sequence ID" value="CEO33247.1"/>
    <property type="molecule type" value="Genomic_DNA"/>
</dbReference>
<dbReference type="AlphaFoldDB" id="A0A9P1KZG1"/>
<feature type="domain" description="Metallo-beta-lactamase" evidence="1">
    <location>
        <begin position="10"/>
        <end position="79"/>
    </location>
</feature>
<protein>
    <submittedName>
        <fullName evidence="2">Zn-dependent hydrolase</fullName>
    </submittedName>
</protein>
<dbReference type="PANTHER" id="PTHR30619:SF1">
    <property type="entry name" value="RECOMBINATION PROTEIN 2"/>
    <property type="match status" value="1"/>
</dbReference>